<feature type="compositionally biased region" description="Basic and acidic residues" evidence="1">
    <location>
        <begin position="1210"/>
        <end position="1220"/>
    </location>
</feature>
<feature type="compositionally biased region" description="Basic and acidic residues" evidence="1">
    <location>
        <begin position="644"/>
        <end position="663"/>
    </location>
</feature>
<feature type="compositionally biased region" description="Acidic residues" evidence="1">
    <location>
        <begin position="634"/>
        <end position="643"/>
    </location>
</feature>
<reference evidence="3" key="1">
    <citation type="submission" date="2023-06" db="EMBL/GenBank/DDBJ databases">
        <title>Survivors Of The Sea: Transcriptome response of Skeletonema marinoi to long-term dormancy.</title>
        <authorList>
            <person name="Pinder M.I.M."/>
            <person name="Kourtchenko O."/>
            <person name="Robertson E.K."/>
            <person name="Larsson T."/>
            <person name="Maumus F."/>
            <person name="Osuna-Cruz C.M."/>
            <person name="Vancaester E."/>
            <person name="Stenow R."/>
            <person name="Vandepoele K."/>
            <person name="Ploug H."/>
            <person name="Bruchert V."/>
            <person name="Godhe A."/>
            <person name="Topel M."/>
        </authorList>
    </citation>
    <scope>NUCLEOTIDE SEQUENCE</scope>
    <source>
        <strain evidence="3">R05AC</strain>
    </source>
</reference>
<dbReference type="Pfam" id="PF01062">
    <property type="entry name" value="Bestrophin"/>
    <property type="match status" value="1"/>
</dbReference>
<feature type="region of interest" description="Disordered" evidence="1">
    <location>
        <begin position="1"/>
        <end position="20"/>
    </location>
</feature>
<name>A0AAD8XSM6_9STRA</name>
<feature type="region of interest" description="Disordered" evidence="1">
    <location>
        <begin position="632"/>
        <end position="663"/>
    </location>
</feature>
<evidence type="ECO:0008006" key="5">
    <source>
        <dbReference type="Google" id="ProtNLM"/>
    </source>
</evidence>
<keyword evidence="2" id="KW-0812">Transmembrane</keyword>
<feature type="region of interest" description="Disordered" evidence="1">
    <location>
        <begin position="1045"/>
        <end position="1080"/>
    </location>
</feature>
<proteinExistence type="predicted"/>
<dbReference type="EMBL" id="JATAAI010000054">
    <property type="protein sequence ID" value="KAK1733101.1"/>
    <property type="molecule type" value="Genomic_DNA"/>
</dbReference>
<dbReference type="AlphaFoldDB" id="A0AAD8XSM6"/>
<feature type="transmembrane region" description="Helical" evidence="2">
    <location>
        <begin position="333"/>
        <end position="357"/>
    </location>
</feature>
<comment type="caution">
    <text evidence="3">The sequence shown here is derived from an EMBL/GenBank/DDBJ whole genome shotgun (WGS) entry which is preliminary data.</text>
</comment>
<evidence type="ECO:0000313" key="4">
    <source>
        <dbReference type="Proteomes" id="UP001224775"/>
    </source>
</evidence>
<feature type="transmembrane region" description="Helical" evidence="2">
    <location>
        <begin position="72"/>
        <end position="94"/>
    </location>
</feature>
<feature type="region of interest" description="Disordered" evidence="1">
    <location>
        <begin position="1137"/>
        <end position="1177"/>
    </location>
</feature>
<dbReference type="InterPro" id="IPR021134">
    <property type="entry name" value="Bestrophin-like"/>
</dbReference>
<feature type="compositionally biased region" description="Low complexity" evidence="1">
    <location>
        <begin position="8"/>
        <end position="20"/>
    </location>
</feature>
<feature type="region of interest" description="Disordered" evidence="1">
    <location>
        <begin position="1210"/>
        <end position="1261"/>
    </location>
</feature>
<accession>A0AAD8XSM6</accession>
<dbReference type="Proteomes" id="UP001224775">
    <property type="component" value="Unassembled WGS sequence"/>
</dbReference>
<sequence>MESSVPHASCAGGASSSSSCGEEHVAAASPLSTKVVTIANNASTRCHPKKKLFRQDGKTTTTRYRYLSCYQFMVNIICTATILIHCICISDAMLMPSHQIRYNPITKTSATIHSKEQLNLQRGGANLYRGLTSSTALLGSSESSQSTTSSWRKRQRRKIIATLKQLVGRIRSKSPLREKFDDTLAKTSPVNGVSAANSMGSSRRNNFLPHPFHTSTSSSTATASLRRLQKVQSFASSSTSLHMVLSTPDTIIEQASTQKLLDTLIDESVRTSARHPVMMQFNPKRQWIWRQWRGTVFSETWKSGLMNMVLATFVVILYGLYPKLKDNLQGFSILWGQLLSVTTFTLTFFLNQSYGLWRKCYDYSRRLQGRLNDLGLTLAAHATRSTPSSPDMPSTYTPQSRQALELVSRYVRVFNLLTYASFTRSHRPILTPRGMRRLVERGILTAKEREILSDAEVPATQRHNAVLIWLIRLFLEGRQSGIFEGGTGFEQQFMEKCHVIRAQYGAIGDELQGRMPLAYAHIVQILLDVVLWMYPFMALSTGMAWYIGILGSGLLTMFYQGLFDLAKQFLDPYDNENYGKGDDPLVIDTLIAETNAGSVRWMNSFAQQPWSRQRLKDGELYDSILPQRGYSTEELMEKEEQEERELQERETARREKKLRDEERERERLEQMLKEHLPNIANGTNMVIGEKRNGTALLTSSGEILMDSVSEEGSVFDEEKKLIEISGGQIVAESFLLSPVTDENATIFEQQAAQNEQAGNETLPSEFEANKVLTLADGSLVTPDETVVINSTVNGDQQVDITVDEPNEQALPSILNGANEIQWDTLVAKTPNFEESIQEMEVYKVSPTKKYLETLSTTSAFDSVSDGFAFTEEDIEDNDLFEPLNFEWFEEVGEDGKEYRLSEMLADEEWDEVEDETASDDDNTKMTYEEFTSKAYELMEKAESELWETAEIMSTSPGSQSDYDATNAEASSLLTKKPALYDQTRLDPISQLWGAPPDVLEGFGTDEEEEQQIINDEKDFANIYSLWGEGVPSEILAQSDEDEVKISSTSMNGVSQLWDPRLSPYDSDDEPQPASTSSFDGFGVEWWDEISDDGKEYRLSMMLADEEYEEEIEEEEDTAPMTFEEFVDETEKLIEQAEDERKETEAIMNAPPNADFLDDDEDDEDMSPSTSLESYEQVAASDEFEEMLIKMGADENADSNWSDDILMKIAGEDREEDRAGDADENGESKIVSVADIDVLEMDTLDMEEDSDLTAGSIDNEEK</sequence>
<organism evidence="3 4">
    <name type="scientific">Skeletonema marinoi</name>
    <dbReference type="NCBI Taxonomy" id="267567"/>
    <lineage>
        <taxon>Eukaryota</taxon>
        <taxon>Sar</taxon>
        <taxon>Stramenopiles</taxon>
        <taxon>Ochrophyta</taxon>
        <taxon>Bacillariophyta</taxon>
        <taxon>Coscinodiscophyceae</taxon>
        <taxon>Thalassiosirophycidae</taxon>
        <taxon>Thalassiosirales</taxon>
        <taxon>Skeletonemataceae</taxon>
        <taxon>Skeletonema</taxon>
        <taxon>Skeletonema marinoi-dohrnii complex</taxon>
    </lineage>
</organism>
<feature type="transmembrane region" description="Helical" evidence="2">
    <location>
        <begin position="303"/>
        <end position="321"/>
    </location>
</feature>
<feature type="compositionally biased region" description="Acidic residues" evidence="1">
    <location>
        <begin position="1236"/>
        <end position="1250"/>
    </location>
</feature>
<evidence type="ECO:0000256" key="2">
    <source>
        <dbReference type="SAM" id="Phobius"/>
    </source>
</evidence>
<keyword evidence="4" id="KW-1185">Reference proteome</keyword>
<keyword evidence="2" id="KW-0472">Membrane</keyword>
<gene>
    <name evidence="3" type="ORF">QTG54_016239</name>
</gene>
<protein>
    <recommendedName>
        <fullName evidence="5">Bestrophin homolog</fullName>
    </recommendedName>
</protein>
<feature type="compositionally biased region" description="Acidic residues" evidence="1">
    <location>
        <begin position="1155"/>
        <end position="1165"/>
    </location>
</feature>
<evidence type="ECO:0000256" key="1">
    <source>
        <dbReference type="SAM" id="MobiDB-lite"/>
    </source>
</evidence>
<dbReference type="GO" id="GO:0005254">
    <property type="term" value="F:chloride channel activity"/>
    <property type="evidence" value="ECO:0007669"/>
    <property type="project" value="InterPro"/>
</dbReference>
<feature type="compositionally biased region" description="Polar residues" evidence="1">
    <location>
        <begin position="1045"/>
        <end position="1054"/>
    </location>
</feature>
<keyword evidence="2" id="KW-1133">Transmembrane helix</keyword>
<evidence type="ECO:0000313" key="3">
    <source>
        <dbReference type="EMBL" id="KAK1733101.1"/>
    </source>
</evidence>